<comment type="caution">
    <text evidence="1">The sequence shown here is derived from an EMBL/GenBank/DDBJ whole genome shotgun (WGS) entry which is preliminary data.</text>
</comment>
<protein>
    <submittedName>
        <fullName evidence="1">Uncharacterized protein</fullName>
    </submittedName>
</protein>
<dbReference type="AlphaFoldDB" id="A0A392WB00"/>
<accession>A0A392WB00</accession>
<evidence type="ECO:0000313" key="1">
    <source>
        <dbReference type="EMBL" id="MCI96983.1"/>
    </source>
</evidence>
<sequence>MAGYCVCWAETHDLGPTVQSRTGAPQVVMLEH</sequence>
<dbReference type="EMBL" id="LXQA011429873">
    <property type="protein sequence ID" value="MCI96983.1"/>
    <property type="molecule type" value="Genomic_DNA"/>
</dbReference>
<name>A0A392WB00_9FABA</name>
<feature type="non-terminal residue" evidence="1">
    <location>
        <position position="32"/>
    </location>
</feature>
<dbReference type="Proteomes" id="UP000265520">
    <property type="component" value="Unassembled WGS sequence"/>
</dbReference>
<proteinExistence type="predicted"/>
<keyword evidence="2" id="KW-1185">Reference proteome</keyword>
<evidence type="ECO:0000313" key="2">
    <source>
        <dbReference type="Proteomes" id="UP000265520"/>
    </source>
</evidence>
<organism evidence="1 2">
    <name type="scientific">Trifolium medium</name>
    <dbReference type="NCBI Taxonomy" id="97028"/>
    <lineage>
        <taxon>Eukaryota</taxon>
        <taxon>Viridiplantae</taxon>
        <taxon>Streptophyta</taxon>
        <taxon>Embryophyta</taxon>
        <taxon>Tracheophyta</taxon>
        <taxon>Spermatophyta</taxon>
        <taxon>Magnoliopsida</taxon>
        <taxon>eudicotyledons</taxon>
        <taxon>Gunneridae</taxon>
        <taxon>Pentapetalae</taxon>
        <taxon>rosids</taxon>
        <taxon>fabids</taxon>
        <taxon>Fabales</taxon>
        <taxon>Fabaceae</taxon>
        <taxon>Papilionoideae</taxon>
        <taxon>50 kb inversion clade</taxon>
        <taxon>NPAAA clade</taxon>
        <taxon>Hologalegina</taxon>
        <taxon>IRL clade</taxon>
        <taxon>Trifolieae</taxon>
        <taxon>Trifolium</taxon>
    </lineage>
</organism>
<reference evidence="1 2" key="1">
    <citation type="journal article" date="2018" name="Front. Plant Sci.">
        <title>Red Clover (Trifolium pratense) and Zigzag Clover (T. medium) - A Picture of Genomic Similarities and Differences.</title>
        <authorList>
            <person name="Dluhosova J."/>
            <person name="Istvanek J."/>
            <person name="Nedelnik J."/>
            <person name="Repkova J."/>
        </authorList>
    </citation>
    <scope>NUCLEOTIDE SEQUENCE [LARGE SCALE GENOMIC DNA]</scope>
    <source>
        <strain evidence="2">cv. 10/8</strain>
        <tissue evidence="1">Leaf</tissue>
    </source>
</reference>